<dbReference type="EMBL" id="JAKILJ010000005">
    <property type="protein sequence ID" value="MCL1104329.1"/>
    <property type="molecule type" value="Genomic_DNA"/>
</dbReference>
<accession>A0A9X1Z3V6</accession>
<reference evidence="2" key="1">
    <citation type="submission" date="2022-01" db="EMBL/GenBank/DDBJ databases">
        <title>Whole genome-based taxonomy of the Shewanellaceae.</title>
        <authorList>
            <person name="Martin-Rodriguez A.J."/>
        </authorList>
    </citation>
    <scope>NUCLEOTIDE SEQUENCE</scope>
    <source>
        <strain evidence="2">DSM 23803</strain>
    </source>
</reference>
<keyword evidence="3" id="KW-1185">Reference proteome</keyword>
<evidence type="ECO:0000313" key="3">
    <source>
        <dbReference type="Proteomes" id="UP001139408"/>
    </source>
</evidence>
<organism evidence="2 3">
    <name type="scientific">Shewanella algicola</name>
    <dbReference type="NCBI Taxonomy" id="640633"/>
    <lineage>
        <taxon>Bacteria</taxon>
        <taxon>Pseudomonadati</taxon>
        <taxon>Pseudomonadota</taxon>
        <taxon>Gammaproteobacteria</taxon>
        <taxon>Alteromonadales</taxon>
        <taxon>Shewanellaceae</taxon>
        <taxon>Shewanella</taxon>
    </lineage>
</organism>
<dbReference type="GO" id="GO:0005829">
    <property type="term" value="C:cytosol"/>
    <property type="evidence" value="ECO:0007669"/>
    <property type="project" value="TreeGrafter"/>
</dbReference>
<gene>
    <name evidence="2" type="ORF">L2749_03530</name>
</gene>
<dbReference type="InterPro" id="IPR004017">
    <property type="entry name" value="Cys_rich_dom"/>
</dbReference>
<name>A0A9X1Z3V6_9GAMM</name>
<evidence type="ECO:0000259" key="1">
    <source>
        <dbReference type="Pfam" id="PF02754"/>
    </source>
</evidence>
<feature type="domain" description="Cysteine-rich" evidence="1">
    <location>
        <begin position="3"/>
        <end position="83"/>
    </location>
</feature>
<dbReference type="AlphaFoldDB" id="A0A9X1Z3V6"/>
<dbReference type="Pfam" id="PF02754">
    <property type="entry name" value="CCG"/>
    <property type="match status" value="2"/>
</dbReference>
<dbReference type="GO" id="GO:0016491">
    <property type="term" value="F:oxidoreductase activity"/>
    <property type="evidence" value="ECO:0007669"/>
    <property type="project" value="UniProtKB-ARBA"/>
</dbReference>
<evidence type="ECO:0000313" key="2">
    <source>
        <dbReference type="EMBL" id="MCL1104329.1"/>
    </source>
</evidence>
<dbReference type="Proteomes" id="UP001139408">
    <property type="component" value="Unassembled WGS sequence"/>
</dbReference>
<proteinExistence type="predicted"/>
<feature type="domain" description="Cysteine-rich" evidence="1">
    <location>
        <begin position="134"/>
        <end position="225"/>
    </location>
</feature>
<protein>
    <submittedName>
        <fullName evidence="2">(Fe-S)-binding protein</fullName>
    </submittedName>
</protein>
<dbReference type="PANTHER" id="PTHR30296:SF0">
    <property type="entry name" value="LACTATE UTILIZATION PROTEIN A"/>
    <property type="match status" value="1"/>
</dbReference>
<dbReference type="PANTHER" id="PTHR30296">
    <property type="entry name" value="UNCHARACTERIZED PROTEIN YKGE"/>
    <property type="match status" value="1"/>
</dbReference>
<dbReference type="RefSeq" id="WP_188924090.1">
    <property type="nucleotide sequence ID" value="NZ_BMQI01000006.1"/>
</dbReference>
<sequence length="248" mass="26968">MKIALFIPCLVNQMMPDVAIATLNLLEKLGHQVIFPQGQTCCGQPMTNSGCFDEAKKTTLKLLNAFKGVECDAIVCPAASCLVAAKENFHEFDSSKEAQEVISKLYELTEFLHDVAPIDGFVRPINKKISLQMSCHGIRMLNLATPTEEMGKQRFNKVEAVLGKIAGLEIVYPARIDECCGFGGTFAVDEGAVSAKMGKDKAQAHAATGAQYAVGFDPSCLLHLDGMIRRQLLPIETRHIAQVINDAL</sequence>
<comment type="caution">
    <text evidence="2">The sequence shown here is derived from an EMBL/GenBank/DDBJ whole genome shotgun (WGS) entry which is preliminary data.</text>
</comment>